<proteinExistence type="predicted"/>
<dbReference type="Proteomes" id="UP000277204">
    <property type="component" value="Unassembled WGS sequence"/>
</dbReference>
<evidence type="ECO:0000256" key="1">
    <source>
        <dbReference type="SAM" id="Phobius"/>
    </source>
</evidence>
<dbReference type="EMBL" id="UZAI01000962">
    <property type="protein sequence ID" value="VDO57924.1"/>
    <property type="molecule type" value="Genomic_DNA"/>
</dbReference>
<evidence type="ECO:0000313" key="3">
    <source>
        <dbReference type="Proteomes" id="UP000277204"/>
    </source>
</evidence>
<feature type="transmembrane region" description="Helical" evidence="1">
    <location>
        <begin position="17"/>
        <end position="40"/>
    </location>
</feature>
<organism evidence="2 3">
    <name type="scientific">Schistosoma margrebowiei</name>
    <dbReference type="NCBI Taxonomy" id="48269"/>
    <lineage>
        <taxon>Eukaryota</taxon>
        <taxon>Metazoa</taxon>
        <taxon>Spiralia</taxon>
        <taxon>Lophotrochozoa</taxon>
        <taxon>Platyhelminthes</taxon>
        <taxon>Trematoda</taxon>
        <taxon>Digenea</taxon>
        <taxon>Strigeidida</taxon>
        <taxon>Schistosomatoidea</taxon>
        <taxon>Schistosomatidae</taxon>
        <taxon>Schistosoma</taxon>
    </lineage>
</organism>
<name>A0A3P7XGH8_9TREM</name>
<dbReference type="AlphaFoldDB" id="A0A3P7XGH8"/>
<sequence>MIILGVVSSHLNIPLQFFLSILMHPMCSNVILVSHHLALYHSMDQISE</sequence>
<keyword evidence="1" id="KW-0472">Membrane</keyword>
<accession>A0A3P7XGH8</accession>
<evidence type="ECO:0000313" key="2">
    <source>
        <dbReference type="EMBL" id="VDO57924.1"/>
    </source>
</evidence>
<protein>
    <submittedName>
        <fullName evidence="2">Uncharacterized protein</fullName>
    </submittedName>
</protein>
<keyword evidence="1" id="KW-1133">Transmembrane helix</keyword>
<keyword evidence="1" id="KW-0812">Transmembrane</keyword>
<keyword evidence="3" id="KW-1185">Reference proteome</keyword>
<gene>
    <name evidence="2" type="ORF">SMRZ_LOCUS3382</name>
</gene>
<reference evidence="2 3" key="1">
    <citation type="submission" date="2018-11" db="EMBL/GenBank/DDBJ databases">
        <authorList>
            <consortium name="Pathogen Informatics"/>
        </authorList>
    </citation>
    <scope>NUCLEOTIDE SEQUENCE [LARGE SCALE GENOMIC DNA]</scope>
    <source>
        <strain evidence="2 3">Zambia</strain>
    </source>
</reference>